<sequence>MASDQDIIYIYDTSLRLVKRCANLKKLLKFLDVHPNNPFSVVKFINSGKLYEGKYYLSNGSTIVPTLQRGIDTNRVELFSNSPTGVFVYNQSFSKILYKYQTKSEAAQALECPVAMLDYFIDKNLLFKDRYFLLSKSIDRRLNGLKFDEKLKGSDKNASHASDADNESSSSAISDISSSESDEEDEHPFRETDFQEMDGFRNCQEFPKILGRLRATICLGKGKASRLLELDALRREYESKTIVNKRSTPKRERRTLVEGDKLEPLDFPSSELLEAVNKFAANHFKKNDLENIFEEMNGTALVAIGIIIQEYVRNVMLKPPE</sequence>
<evidence type="ECO:0000256" key="1">
    <source>
        <dbReference type="SAM" id="MobiDB-lite"/>
    </source>
</evidence>
<dbReference type="AlphaFoldDB" id="A0A9N9AKP1"/>
<gene>
    <name evidence="2" type="ORF">AGERDE_LOCUS5869</name>
</gene>
<proteinExistence type="predicted"/>
<name>A0A9N9AKP1_9GLOM</name>
<evidence type="ECO:0000313" key="2">
    <source>
        <dbReference type="EMBL" id="CAG8534391.1"/>
    </source>
</evidence>
<keyword evidence="3" id="KW-1185">Reference proteome</keyword>
<comment type="caution">
    <text evidence="2">The sequence shown here is derived from an EMBL/GenBank/DDBJ whole genome shotgun (WGS) entry which is preliminary data.</text>
</comment>
<dbReference type="OrthoDB" id="2565191at2759"/>
<protein>
    <submittedName>
        <fullName evidence="2">78_t:CDS:1</fullName>
    </submittedName>
</protein>
<organism evidence="2 3">
    <name type="scientific">Ambispora gerdemannii</name>
    <dbReference type="NCBI Taxonomy" id="144530"/>
    <lineage>
        <taxon>Eukaryota</taxon>
        <taxon>Fungi</taxon>
        <taxon>Fungi incertae sedis</taxon>
        <taxon>Mucoromycota</taxon>
        <taxon>Glomeromycotina</taxon>
        <taxon>Glomeromycetes</taxon>
        <taxon>Archaeosporales</taxon>
        <taxon>Ambisporaceae</taxon>
        <taxon>Ambispora</taxon>
    </lineage>
</organism>
<dbReference type="EMBL" id="CAJVPL010000848">
    <property type="protein sequence ID" value="CAG8534391.1"/>
    <property type="molecule type" value="Genomic_DNA"/>
</dbReference>
<reference evidence="2" key="1">
    <citation type="submission" date="2021-06" db="EMBL/GenBank/DDBJ databases">
        <authorList>
            <person name="Kallberg Y."/>
            <person name="Tangrot J."/>
            <person name="Rosling A."/>
        </authorList>
    </citation>
    <scope>NUCLEOTIDE SEQUENCE</scope>
    <source>
        <strain evidence="2">MT106</strain>
    </source>
</reference>
<accession>A0A9N9AKP1</accession>
<feature type="region of interest" description="Disordered" evidence="1">
    <location>
        <begin position="153"/>
        <end position="194"/>
    </location>
</feature>
<evidence type="ECO:0000313" key="3">
    <source>
        <dbReference type="Proteomes" id="UP000789831"/>
    </source>
</evidence>
<feature type="compositionally biased region" description="Low complexity" evidence="1">
    <location>
        <begin position="167"/>
        <end position="179"/>
    </location>
</feature>
<dbReference type="Proteomes" id="UP000789831">
    <property type="component" value="Unassembled WGS sequence"/>
</dbReference>
<dbReference type="InterPro" id="IPR003647">
    <property type="entry name" value="Intron_nuc_1_rpt"/>
</dbReference>
<dbReference type="SMART" id="SM00497">
    <property type="entry name" value="IENR1"/>
    <property type="match status" value="2"/>
</dbReference>